<evidence type="ECO:0000313" key="2">
    <source>
        <dbReference type="Proteomes" id="UP001175211"/>
    </source>
</evidence>
<evidence type="ECO:0000313" key="1">
    <source>
        <dbReference type="EMBL" id="KAK0458104.1"/>
    </source>
</evidence>
<reference evidence="1" key="1">
    <citation type="submission" date="2023-06" db="EMBL/GenBank/DDBJ databases">
        <authorList>
            <consortium name="Lawrence Berkeley National Laboratory"/>
            <person name="Ahrendt S."/>
            <person name="Sahu N."/>
            <person name="Indic B."/>
            <person name="Wong-Bajracharya J."/>
            <person name="Merenyi Z."/>
            <person name="Ke H.-M."/>
            <person name="Monk M."/>
            <person name="Kocsube S."/>
            <person name="Drula E."/>
            <person name="Lipzen A."/>
            <person name="Balint B."/>
            <person name="Henrissat B."/>
            <person name="Andreopoulos B."/>
            <person name="Martin F.M."/>
            <person name="Harder C.B."/>
            <person name="Rigling D."/>
            <person name="Ford K.L."/>
            <person name="Foster G.D."/>
            <person name="Pangilinan J."/>
            <person name="Papanicolaou A."/>
            <person name="Barry K."/>
            <person name="LaButti K."/>
            <person name="Viragh M."/>
            <person name="Koriabine M."/>
            <person name="Yan M."/>
            <person name="Riley R."/>
            <person name="Champramary S."/>
            <person name="Plett K.L."/>
            <person name="Tsai I.J."/>
            <person name="Slot J."/>
            <person name="Sipos G."/>
            <person name="Plett J."/>
            <person name="Nagy L.G."/>
            <person name="Grigoriev I.V."/>
        </authorList>
    </citation>
    <scope>NUCLEOTIDE SEQUENCE</scope>
    <source>
        <strain evidence="1">CCBAS 213</strain>
    </source>
</reference>
<dbReference type="EMBL" id="JAUEPS010000019">
    <property type="protein sequence ID" value="KAK0458104.1"/>
    <property type="molecule type" value="Genomic_DNA"/>
</dbReference>
<name>A0AA39N5G0_ARMTA</name>
<organism evidence="1 2">
    <name type="scientific">Armillaria tabescens</name>
    <name type="common">Ringless honey mushroom</name>
    <name type="synonym">Agaricus tabescens</name>
    <dbReference type="NCBI Taxonomy" id="1929756"/>
    <lineage>
        <taxon>Eukaryota</taxon>
        <taxon>Fungi</taxon>
        <taxon>Dikarya</taxon>
        <taxon>Basidiomycota</taxon>
        <taxon>Agaricomycotina</taxon>
        <taxon>Agaricomycetes</taxon>
        <taxon>Agaricomycetidae</taxon>
        <taxon>Agaricales</taxon>
        <taxon>Marasmiineae</taxon>
        <taxon>Physalacriaceae</taxon>
        <taxon>Desarmillaria</taxon>
    </lineage>
</organism>
<comment type="caution">
    <text evidence="1">The sequence shown here is derived from an EMBL/GenBank/DDBJ whole genome shotgun (WGS) entry which is preliminary data.</text>
</comment>
<keyword evidence="2" id="KW-1185">Reference proteome</keyword>
<sequence>MASEGKSIGKQTECKLMLHFQHIPLPKVTISAFTETGQPESSIIVPKQRAYTSRKPVISSRLADTPCATLGIWGLLDLLNMTLGTSHTLDTPSLSPLLEDCITNNYDFGMAYGRLRPIWYTRDWSTIRDLLRRQEEEDQEMRREAYSGNRIVHPHLQPRRVWDLYSNRVVPWWSTGIPVYERDHWPRPISHAWIDGKDRVDVWTPINGYGWPVPIPKDTNLKLIRIEMLNLEVEYTWLDVLCLRQVGGWGEYMRTEEWKLDVPTIGAVYDQRKVVCYLSGLGRPLTLKEGDLDSDRSWFRRAWTLQEVGGSRVIAGDMPDRPLHAKPVDEGGNYETGLLTRFHKQLKSIDGMSYLVFAALKGMQNRVSTTSVDKVAGLAFFLGSKMLPVYHEGQSLEQAWTALVNSMAEWHRGPLFFWYPEPGNSGKKWRPSWDQVMTKPLPVDHDPIVGMGIDRDDTTDEDWCDVECIVTGLVRGLAVVEGVDRYGELTVQDKEGIEHVFNFTATHKYPIPEDVYTLVRTFRFTLNWECPWVIGRRLPGKRFEKVSVLEIADEEGWRRLCDLHITKQHRYILV</sequence>
<dbReference type="AlphaFoldDB" id="A0AA39N5G0"/>
<accession>A0AA39N5G0</accession>
<evidence type="ECO:0008006" key="3">
    <source>
        <dbReference type="Google" id="ProtNLM"/>
    </source>
</evidence>
<gene>
    <name evidence="1" type="ORF">EV420DRAFT_415617</name>
</gene>
<dbReference type="GeneID" id="85365571"/>
<dbReference type="Proteomes" id="UP001175211">
    <property type="component" value="Unassembled WGS sequence"/>
</dbReference>
<protein>
    <recommendedName>
        <fullName evidence="3">Heterokaryon incompatibility domain-containing protein</fullName>
    </recommendedName>
</protein>
<dbReference type="RefSeq" id="XP_060330396.1">
    <property type="nucleotide sequence ID" value="XM_060482023.1"/>
</dbReference>
<proteinExistence type="predicted"/>